<gene>
    <name evidence="2" type="ORF">HNP85_000402</name>
    <name evidence="3" type="ORF">J2745_001862</name>
</gene>
<feature type="transmembrane region" description="Helical" evidence="1">
    <location>
        <begin position="107"/>
        <end position="126"/>
    </location>
</feature>
<dbReference type="AlphaFoldDB" id="A0A8T4CJ78"/>
<reference evidence="3" key="2">
    <citation type="submission" date="2021-03" db="EMBL/GenBank/DDBJ databases">
        <title>Genomic Encyclopedia of Type Strains, Phase IV (KMG-IV): sequencing the most valuable type-strain genomes for metagenomic binning, comparative biology and taxonomic classification.</title>
        <authorList>
            <person name="Goeker M."/>
        </authorList>
    </citation>
    <scope>NUCLEOTIDE SEQUENCE</scope>
    <source>
        <strain evidence="3">DSM 2771</strain>
    </source>
</reference>
<evidence type="ECO:0000313" key="3">
    <source>
        <dbReference type="EMBL" id="MBP2220348.1"/>
    </source>
</evidence>
<keyword evidence="1" id="KW-1133">Transmembrane helix</keyword>
<feature type="transmembrane region" description="Helical" evidence="1">
    <location>
        <begin position="81"/>
        <end position="101"/>
    </location>
</feature>
<protein>
    <submittedName>
        <fullName evidence="2">Uncharacterized protein</fullName>
    </submittedName>
</protein>
<evidence type="ECO:0000256" key="1">
    <source>
        <dbReference type="SAM" id="Phobius"/>
    </source>
</evidence>
<evidence type="ECO:0000313" key="4">
    <source>
        <dbReference type="Proteomes" id="UP000722095"/>
    </source>
</evidence>
<reference evidence="2" key="1">
    <citation type="submission" date="2021-01" db="EMBL/GenBank/DDBJ databases">
        <title>Genomic Encyclopedia of Type Strains, Phase IV (KMG-V): Genome sequencing to study the core and pangenomes of soil and plant-associated prokaryotes.</title>
        <authorList>
            <person name="Whitman W."/>
        </authorList>
    </citation>
    <scope>NUCLEOTIDE SEQUENCE</scope>
    <source>
        <strain evidence="2">RC</strain>
    </source>
</reference>
<comment type="caution">
    <text evidence="2">The sequence shown here is derived from an EMBL/GenBank/DDBJ whole genome shotgun (WGS) entry which is preliminary data.</text>
</comment>
<evidence type="ECO:0000313" key="2">
    <source>
        <dbReference type="EMBL" id="MBM7408730.1"/>
    </source>
</evidence>
<organism evidence="2 4">
    <name type="scientific">Methanococcus maripaludis</name>
    <name type="common">Methanococcus deltae</name>
    <dbReference type="NCBI Taxonomy" id="39152"/>
    <lineage>
        <taxon>Archaea</taxon>
        <taxon>Methanobacteriati</taxon>
        <taxon>Methanobacteriota</taxon>
        <taxon>Methanomada group</taxon>
        <taxon>Methanococci</taxon>
        <taxon>Methanococcales</taxon>
        <taxon>Methanococcaceae</taxon>
        <taxon>Methanococcus</taxon>
    </lineage>
</organism>
<dbReference type="EMBL" id="JAGINF010000010">
    <property type="protein sequence ID" value="MBP2220348.1"/>
    <property type="molecule type" value="Genomic_DNA"/>
</dbReference>
<dbReference type="Proteomes" id="UP000742560">
    <property type="component" value="Unassembled WGS sequence"/>
</dbReference>
<name>A0A8T4CJ78_METMI</name>
<sequence length="128" mass="15014">MFSSGYIDTLTQFNMPMGFTCIPTTLIHLYTHYKCTCGSITHLFLCICIPLTHIETLTHCTVSEYITYTAIRVSRYSFLRLLTYSTAVLVYRVFIICSRLIRLRLWVSSHILLFYHLSFISDRLILNR</sequence>
<keyword evidence="1" id="KW-0472">Membrane</keyword>
<keyword evidence="1" id="KW-0812">Transmembrane</keyword>
<proteinExistence type="predicted"/>
<accession>A0A8T4CJ78</accession>
<dbReference type="EMBL" id="JAFBBC010000001">
    <property type="protein sequence ID" value="MBM7408730.1"/>
    <property type="molecule type" value="Genomic_DNA"/>
</dbReference>
<dbReference type="Proteomes" id="UP000722095">
    <property type="component" value="Unassembled WGS sequence"/>
</dbReference>